<reference evidence="2" key="1">
    <citation type="journal article" date="2010" name="Genome Res.">
        <title>Population genomic sequencing of Coccidioides fungi reveals recent hybridization and transposon control.</title>
        <authorList>
            <person name="Neafsey D.E."/>
            <person name="Barker B.M."/>
            <person name="Sharpton T.J."/>
            <person name="Stajich J.E."/>
            <person name="Park D.J."/>
            <person name="Whiston E."/>
            <person name="Hung C.-Y."/>
            <person name="McMahan C."/>
            <person name="White J."/>
            <person name="Sykes S."/>
            <person name="Heiman D."/>
            <person name="Young S."/>
            <person name="Zeng Q."/>
            <person name="Abouelleil A."/>
            <person name="Aftuck L."/>
            <person name="Bessette D."/>
            <person name="Brown A."/>
            <person name="FitzGerald M."/>
            <person name="Lui A."/>
            <person name="Macdonald J.P."/>
            <person name="Priest M."/>
            <person name="Orbach M.J."/>
            <person name="Galgiani J.N."/>
            <person name="Kirkland T.N."/>
            <person name="Cole G.T."/>
            <person name="Birren B.W."/>
            <person name="Henn M.R."/>
            <person name="Taylor J.W."/>
            <person name="Rounsley S.D."/>
        </authorList>
    </citation>
    <scope>NUCLEOTIDE SEQUENCE [LARGE SCALE GENOMIC DNA]</scope>
    <source>
        <strain evidence="2">RMSCC 3703</strain>
    </source>
</reference>
<sequence>MPSNPGAARFRLPNDHVEHELPIARLTEENTEQIILTIGEHKREIVDHLYARSTMIFILWIVRQMGRAVFSVEKTGRAVRFASFSVRLLSLERIGGPVDSRSEMLISKFRDGCLVSVGHQTPEDYAAVAGKTDPPRLATF</sequence>
<evidence type="ECO:0000313" key="2">
    <source>
        <dbReference type="Proteomes" id="UP000054559"/>
    </source>
</evidence>
<dbReference type="Proteomes" id="UP000054559">
    <property type="component" value="Unassembled WGS sequence"/>
</dbReference>
<gene>
    <name evidence="1" type="ORF">CISG_04751</name>
</gene>
<dbReference type="AlphaFoldDB" id="A0A0J8TNN2"/>
<organism evidence="1 2">
    <name type="scientific">Coccidioides immitis RMSCC 3703</name>
    <dbReference type="NCBI Taxonomy" id="454286"/>
    <lineage>
        <taxon>Eukaryota</taxon>
        <taxon>Fungi</taxon>
        <taxon>Dikarya</taxon>
        <taxon>Ascomycota</taxon>
        <taxon>Pezizomycotina</taxon>
        <taxon>Eurotiomycetes</taxon>
        <taxon>Eurotiomycetidae</taxon>
        <taxon>Onygenales</taxon>
        <taxon>Onygenaceae</taxon>
        <taxon>Coccidioides</taxon>
    </lineage>
</organism>
<protein>
    <submittedName>
        <fullName evidence="1">Uncharacterized protein</fullName>
    </submittedName>
</protein>
<name>A0A0J8TNN2_COCIT</name>
<proteinExistence type="predicted"/>
<evidence type="ECO:0000313" key="1">
    <source>
        <dbReference type="EMBL" id="KMU75332.1"/>
    </source>
</evidence>
<accession>A0A0J8TNN2</accession>
<dbReference type="EMBL" id="DS268139">
    <property type="protein sequence ID" value="KMU75332.1"/>
    <property type="molecule type" value="Genomic_DNA"/>
</dbReference>